<proteinExistence type="predicted"/>
<dbReference type="AlphaFoldDB" id="X1MIT6"/>
<name>X1MIT6_9ZZZZ</name>
<gene>
    <name evidence="1" type="ORF">S06H3_32815</name>
</gene>
<feature type="non-terminal residue" evidence="1">
    <location>
        <position position="1"/>
    </location>
</feature>
<reference evidence="1" key="1">
    <citation type="journal article" date="2014" name="Front. Microbiol.">
        <title>High frequency of phylogenetically diverse reductive dehalogenase-homologous genes in deep subseafloor sedimentary metagenomes.</title>
        <authorList>
            <person name="Kawai M."/>
            <person name="Futagami T."/>
            <person name="Toyoda A."/>
            <person name="Takaki Y."/>
            <person name="Nishi S."/>
            <person name="Hori S."/>
            <person name="Arai W."/>
            <person name="Tsubouchi T."/>
            <person name="Morono Y."/>
            <person name="Uchiyama I."/>
            <person name="Ito T."/>
            <person name="Fujiyama A."/>
            <person name="Inagaki F."/>
            <person name="Takami H."/>
        </authorList>
    </citation>
    <scope>NUCLEOTIDE SEQUENCE</scope>
    <source>
        <strain evidence="1">Expedition CK06-06</strain>
    </source>
</reference>
<dbReference type="EMBL" id="BARV01019534">
    <property type="protein sequence ID" value="GAI31547.1"/>
    <property type="molecule type" value="Genomic_DNA"/>
</dbReference>
<organism evidence="1">
    <name type="scientific">marine sediment metagenome</name>
    <dbReference type="NCBI Taxonomy" id="412755"/>
    <lineage>
        <taxon>unclassified sequences</taxon>
        <taxon>metagenomes</taxon>
        <taxon>ecological metagenomes</taxon>
    </lineage>
</organism>
<comment type="caution">
    <text evidence="1">The sequence shown here is derived from an EMBL/GenBank/DDBJ whole genome shotgun (WGS) entry which is preliminary data.</text>
</comment>
<evidence type="ECO:0000313" key="1">
    <source>
        <dbReference type="EMBL" id="GAI31547.1"/>
    </source>
</evidence>
<accession>X1MIT6</accession>
<protein>
    <submittedName>
        <fullName evidence="1">Uncharacterized protein</fullName>
    </submittedName>
</protein>
<sequence>TLLILVLIVGCVSPADILVTRVIDGDIVNIGLTDLLGA</sequence>